<feature type="transmembrane region" description="Helical" evidence="1">
    <location>
        <begin position="20"/>
        <end position="41"/>
    </location>
</feature>
<dbReference type="AlphaFoldDB" id="A0A0M4CDN9"/>
<keyword evidence="1" id="KW-0812">Transmembrane</keyword>
<keyword evidence="1" id="KW-1133">Transmembrane helix</keyword>
<reference evidence="2 3" key="1">
    <citation type="submission" date="2014-08" db="EMBL/GenBank/DDBJ databases">
        <title>Complete genome sequence of Corynebacterium deserti GIMN1.010 (=DSM 45689), isolated from desert sand in western China.</title>
        <authorList>
            <person name="Ruckert C."/>
            <person name="Albersmeier A."/>
            <person name="Kalinowski J."/>
        </authorList>
    </citation>
    <scope>NUCLEOTIDE SEQUENCE [LARGE SCALE GENOMIC DNA]</scope>
    <source>
        <strain evidence="2 3">GIMN1.010</strain>
    </source>
</reference>
<proteinExistence type="predicted"/>
<keyword evidence="1" id="KW-0472">Membrane</keyword>
<protein>
    <submittedName>
        <fullName evidence="2">Putative membrane protein</fullName>
    </submittedName>
</protein>
<evidence type="ECO:0000256" key="1">
    <source>
        <dbReference type="SAM" id="Phobius"/>
    </source>
</evidence>
<name>A0A0M4CDN9_9CORY</name>
<sequence length="60" mass="6362">MLESINDQIQIIVGSVNERLTVPIIAGLAVLGLLSGGGAYLSYDTTMSSRAPEYQVHQGN</sequence>
<evidence type="ECO:0000313" key="3">
    <source>
        <dbReference type="Proteomes" id="UP000068067"/>
    </source>
</evidence>
<evidence type="ECO:0000313" key="2">
    <source>
        <dbReference type="EMBL" id="ALC05691.1"/>
    </source>
</evidence>
<keyword evidence="3" id="KW-1185">Reference proteome</keyword>
<dbReference type="RefSeq" id="WP_053544731.1">
    <property type="nucleotide sequence ID" value="NZ_CP009220.1"/>
</dbReference>
<accession>A0A0M4CDN9</accession>
<dbReference type="KEGG" id="cdx:CDES_06345"/>
<dbReference type="EMBL" id="CP009220">
    <property type="protein sequence ID" value="ALC05691.1"/>
    <property type="molecule type" value="Genomic_DNA"/>
</dbReference>
<dbReference type="Proteomes" id="UP000068067">
    <property type="component" value="Chromosome"/>
</dbReference>
<dbReference type="PATRIC" id="fig|931089.4.peg.1285"/>
<gene>
    <name evidence="2" type="ORF">CDES_06345</name>
</gene>
<organism evidence="2 3">
    <name type="scientific">Corynebacterium deserti GIMN1.010</name>
    <dbReference type="NCBI Taxonomy" id="931089"/>
    <lineage>
        <taxon>Bacteria</taxon>
        <taxon>Bacillati</taxon>
        <taxon>Actinomycetota</taxon>
        <taxon>Actinomycetes</taxon>
        <taxon>Mycobacteriales</taxon>
        <taxon>Corynebacteriaceae</taxon>
        <taxon>Corynebacterium</taxon>
    </lineage>
</organism>